<keyword evidence="1" id="KW-1133">Transmembrane helix</keyword>
<gene>
    <name evidence="2" type="ORF">EJG51_018715</name>
</gene>
<evidence type="ECO:0000313" key="2">
    <source>
        <dbReference type="EMBL" id="QJQ07504.1"/>
    </source>
</evidence>
<proteinExistence type="predicted"/>
<dbReference type="EMBL" id="CP051152">
    <property type="protein sequence ID" value="QJQ07504.1"/>
    <property type="molecule type" value="Genomic_DNA"/>
</dbReference>
<protein>
    <submittedName>
        <fullName evidence="2">Uncharacterized protein</fullName>
    </submittedName>
</protein>
<dbReference type="KEGG" id="upi:EJG51_018715"/>
<sequence length="54" mass="6165">MSTPLLAKLLSDLLDDLQTPDILWQVGTVLVCFVLALLLSRQVRKNFFIGRVFF</sequence>
<dbReference type="Proteomes" id="UP000274350">
    <property type="component" value="Chromosome"/>
</dbReference>
<name>A0A6M4A8K2_9BURK</name>
<feature type="transmembrane region" description="Helical" evidence="1">
    <location>
        <begin position="22"/>
        <end position="39"/>
    </location>
</feature>
<keyword evidence="3" id="KW-1185">Reference proteome</keyword>
<evidence type="ECO:0000313" key="3">
    <source>
        <dbReference type="Proteomes" id="UP000274350"/>
    </source>
</evidence>
<organism evidence="2 3">
    <name type="scientific">Undibacterium piscinae</name>
    <dbReference type="NCBI Taxonomy" id="2495591"/>
    <lineage>
        <taxon>Bacteria</taxon>
        <taxon>Pseudomonadati</taxon>
        <taxon>Pseudomonadota</taxon>
        <taxon>Betaproteobacteria</taxon>
        <taxon>Burkholderiales</taxon>
        <taxon>Oxalobacteraceae</taxon>
        <taxon>Undibacterium</taxon>
    </lineage>
</organism>
<keyword evidence="1" id="KW-0472">Membrane</keyword>
<reference evidence="2 3" key="1">
    <citation type="journal article" date="2019" name="Int. J. Syst. Evol. Microbiol.">
        <title>Undibacterium piscinae sp. nov., isolated from Korean shiner intestine.</title>
        <authorList>
            <person name="Lee S.Y."/>
            <person name="Kang W."/>
            <person name="Kim P.S."/>
            <person name="Kim H.S."/>
            <person name="Sung H."/>
            <person name="Shin N.R."/>
            <person name="Whon T.W."/>
            <person name="Yun J.H."/>
            <person name="Lee J.Y."/>
            <person name="Lee J.Y."/>
            <person name="Jung M.J."/>
            <person name="Jeong Y.S."/>
            <person name="Tak E.J."/>
            <person name="Han J.E."/>
            <person name="Hyun D.W."/>
            <person name="Kang M.S."/>
            <person name="Lee K.E."/>
            <person name="Lee B.H."/>
            <person name="Bae J.W."/>
        </authorList>
    </citation>
    <scope>NUCLEOTIDE SEQUENCE [LARGE SCALE GENOMIC DNA]</scope>
    <source>
        <strain evidence="2 3">S11R28</strain>
    </source>
</reference>
<accession>A0A6M4A8K2</accession>
<evidence type="ECO:0000256" key="1">
    <source>
        <dbReference type="SAM" id="Phobius"/>
    </source>
</evidence>
<dbReference type="AlphaFoldDB" id="A0A6M4A8K2"/>
<keyword evidence="1" id="KW-0812">Transmembrane</keyword>